<protein>
    <submittedName>
        <fullName evidence="1">Uncharacterized protein</fullName>
    </submittedName>
</protein>
<gene>
    <name evidence="1" type="ORF">OUZ56_032985</name>
</gene>
<accession>A0ABR0B9X2</accession>
<dbReference type="EMBL" id="JAOYFB010000043">
    <property type="protein sequence ID" value="KAK4045379.1"/>
    <property type="molecule type" value="Genomic_DNA"/>
</dbReference>
<organism evidence="1 2">
    <name type="scientific">Daphnia magna</name>
    <dbReference type="NCBI Taxonomy" id="35525"/>
    <lineage>
        <taxon>Eukaryota</taxon>
        <taxon>Metazoa</taxon>
        <taxon>Ecdysozoa</taxon>
        <taxon>Arthropoda</taxon>
        <taxon>Crustacea</taxon>
        <taxon>Branchiopoda</taxon>
        <taxon>Diplostraca</taxon>
        <taxon>Cladocera</taxon>
        <taxon>Anomopoda</taxon>
        <taxon>Daphniidae</taxon>
        <taxon>Daphnia</taxon>
    </lineage>
</organism>
<keyword evidence="2" id="KW-1185">Reference proteome</keyword>
<sequence>MLFNEKDATIKSEMTLPLWGIELSTSGTPADAAAHSVTTCRGLLCLVQMPRPSTKFQNNLASTTYIFH</sequence>
<proteinExistence type="predicted"/>
<comment type="caution">
    <text evidence="1">The sequence shown here is derived from an EMBL/GenBank/DDBJ whole genome shotgun (WGS) entry which is preliminary data.</text>
</comment>
<evidence type="ECO:0000313" key="1">
    <source>
        <dbReference type="EMBL" id="KAK4045379.1"/>
    </source>
</evidence>
<reference evidence="1 2" key="1">
    <citation type="journal article" date="2023" name="Nucleic Acids Res.">
        <title>The hologenome of Daphnia magna reveals possible DNA methylation and microbiome-mediated evolution of the host genome.</title>
        <authorList>
            <person name="Chaturvedi A."/>
            <person name="Li X."/>
            <person name="Dhandapani V."/>
            <person name="Marshall H."/>
            <person name="Kissane S."/>
            <person name="Cuenca-Cambronero M."/>
            <person name="Asole G."/>
            <person name="Calvet F."/>
            <person name="Ruiz-Romero M."/>
            <person name="Marangio P."/>
            <person name="Guigo R."/>
            <person name="Rago D."/>
            <person name="Mirbahai L."/>
            <person name="Eastwood N."/>
            <person name="Colbourne J.K."/>
            <person name="Zhou J."/>
            <person name="Mallon E."/>
            <person name="Orsini L."/>
        </authorList>
    </citation>
    <scope>NUCLEOTIDE SEQUENCE [LARGE SCALE GENOMIC DNA]</scope>
    <source>
        <strain evidence="1">LRV0_1</strain>
    </source>
</reference>
<evidence type="ECO:0000313" key="2">
    <source>
        <dbReference type="Proteomes" id="UP001234178"/>
    </source>
</evidence>
<dbReference type="Proteomes" id="UP001234178">
    <property type="component" value="Unassembled WGS sequence"/>
</dbReference>
<name>A0ABR0B9X2_9CRUS</name>